<dbReference type="OrthoDB" id="252464at2"/>
<dbReference type="EMBL" id="CP001699">
    <property type="protein sequence ID" value="ACU64339.1"/>
    <property type="molecule type" value="Genomic_DNA"/>
</dbReference>
<evidence type="ECO:0000259" key="1">
    <source>
        <dbReference type="Pfam" id="PF00561"/>
    </source>
</evidence>
<evidence type="ECO:0000313" key="2">
    <source>
        <dbReference type="EMBL" id="ACU64339.1"/>
    </source>
</evidence>
<keyword evidence="2" id="KW-0378">Hydrolase</keyword>
<reference evidence="3" key="1">
    <citation type="submission" date="2009-08" db="EMBL/GenBank/DDBJ databases">
        <title>The complete genome of Chitinophaga pinensis DSM 2588.</title>
        <authorList>
            <consortium name="US DOE Joint Genome Institute (JGI-PGF)"/>
            <person name="Lucas S."/>
            <person name="Copeland A."/>
            <person name="Lapidus A."/>
            <person name="Glavina del Rio T."/>
            <person name="Dalin E."/>
            <person name="Tice H."/>
            <person name="Bruce D."/>
            <person name="Goodwin L."/>
            <person name="Pitluck S."/>
            <person name="Kyrpides N."/>
            <person name="Mavromatis K."/>
            <person name="Ivanova N."/>
            <person name="Mikhailova N."/>
            <person name="Sims D."/>
            <person name="Meinche L."/>
            <person name="Brettin T."/>
            <person name="Detter J.C."/>
            <person name="Han C."/>
            <person name="Larimer F."/>
            <person name="Land M."/>
            <person name="Hauser L."/>
            <person name="Markowitz V."/>
            <person name="Cheng J.-F."/>
            <person name="Hugenholtz P."/>
            <person name="Woyke T."/>
            <person name="Wu D."/>
            <person name="Spring S."/>
            <person name="Klenk H.-P."/>
            <person name="Eisen J.A."/>
        </authorList>
    </citation>
    <scope>NUCLEOTIDE SEQUENCE [LARGE SCALE GENOMIC DNA]</scope>
    <source>
        <strain evidence="3">ATCC 43595 / DSM 2588 / LMG 13176 / NBRC 15968 / NCIMB 11800 / UQM 2034</strain>
    </source>
</reference>
<dbReference type="Gene3D" id="3.40.50.1820">
    <property type="entry name" value="alpha/beta hydrolase"/>
    <property type="match status" value="1"/>
</dbReference>
<dbReference type="AlphaFoldDB" id="A0A979GZW8"/>
<feature type="domain" description="AB hydrolase-1" evidence="1">
    <location>
        <begin position="34"/>
        <end position="129"/>
    </location>
</feature>
<name>A0A979GZW8_CHIPD</name>
<dbReference type="GO" id="GO:0047372">
    <property type="term" value="F:monoacylglycerol lipase activity"/>
    <property type="evidence" value="ECO:0007669"/>
    <property type="project" value="TreeGrafter"/>
</dbReference>
<dbReference type="InterPro" id="IPR050266">
    <property type="entry name" value="AB_hydrolase_sf"/>
</dbReference>
<dbReference type="GO" id="GO:0046464">
    <property type="term" value="P:acylglycerol catabolic process"/>
    <property type="evidence" value="ECO:0007669"/>
    <property type="project" value="TreeGrafter"/>
</dbReference>
<dbReference type="PRINTS" id="PR00111">
    <property type="entry name" value="ABHYDROLASE"/>
</dbReference>
<protein>
    <submittedName>
        <fullName evidence="2">Alpha/beta hydrolase fold protein</fullName>
    </submittedName>
</protein>
<dbReference type="GO" id="GO:0016020">
    <property type="term" value="C:membrane"/>
    <property type="evidence" value="ECO:0007669"/>
    <property type="project" value="TreeGrafter"/>
</dbReference>
<dbReference type="Pfam" id="PF00561">
    <property type="entry name" value="Abhydrolase_1"/>
    <property type="match status" value="1"/>
</dbReference>
<sequence length="279" mass="31515">MAIEHIVFRRLQLKKLILVSNKPSTQNNNLKEKPAVLLIHGFSENNQIWQHQLDTLSEQFYVIVPDLPGTGNTPVTTPLSMESMADYVYGLLQSEGISRATVIGHSMGGYVALALAEKYPALIQGLGLFHSTAAADTEEKKEARRKSINMIEKYGNEAFVKQTMPNMFSPAYKKQHPEQIESYIQMCLQCPQSSQIAYYEAMMQRPDRTAILSSVTVPVLFVIGKDDTAVPMQHVLPQVSTPRISSIYIFEETGHMGMWEMPEASKQLLEQFILFCQHY</sequence>
<dbReference type="Proteomes" id="UP000002215">
    <property type="component" value="Chromosome"/>
</dbReference>
<dbReference type="InterPro" id="IPR029058">
    <property type="entry name" value="AB_hydrolase_fold"/>
</dbReference>
<dbReference type="PANTHER" id="PTHR43798">
    <property type="entry name" value="MONOACYLGLYCEROL LIPASE"/>
    <property type="match status" value="1"/>
</dbReference>
<dbReference type="InterPro" id="IPR000073">
    <property type="entry name" value="AB_hydrolase_1"/>
</dbReference>
<accession>A0A979GZW8</accession>
<reference evidence="2 3" key="2">
    <citation type="journal article" date="2010" name="Stand. Genomic Sci.">
        <title>Complete genome sequence of Chitinophaga pinensis type strain (UQM 2034).</title>
        <authorList>
            <person name="Glavina Del Rio T."/>
            <person name="Abt B."/>
            <person name="Spring S."/>
            <person name="Lapidus A."/>
            <person name="Nolan M."/>
            <person name="Tice H."/>
            <person name="Copeland A."/>
            <person name="Cheng J.F."/>
            <person name="Chen F."/>
            <person name="Bruce D."/>
            <person name="Goodwin L."/>
            <person name="Pitluck S."/>
            <person name="Ivanova N."/>
            <person name="Mavromatis K."/>
            <person name="Mikhailova N."/>
            <person name="Pati A."/>
            <person name="Chen A."/>
            <person name="Palaniappan K."/>
            <person name="Land M."/>
            <person name="Hauser L."/>
            <person name="Chang Y.J."/>
            <person name="Jeffries C.D."/>
            <person name="Chain P."/>
            <person name="Saunders E."/>
            <person name="Detter J.C."/>
            <person name="Brettin T."/>
            <person name="Rohde M."/>
            <person name="Goker M."/>
            <person name="Bristow J."/>
            <person name="Eisen J.A."/>
            <person name="Markowitz V."/>
            <person name="Hugenholtz P."/>
            <person name="Kyrpides N.C."/>
            <person name="Klenk H.P."/>
            <person name="Lucas S."/>
        </authorList>
    </citation>
    <scope>NUCLEOTIDE SEQUENCE [LARGE SCALE GENOMIC DNA]</scope>
    <source>
        <strain evidence="3">ATCC 43595 / DSM 2588 / LMG 13176 / NBRC 15968 / NCIMB 11800 / UQM 2034</strain>
    </source>
</reference>
<organism evidence="2 3">
    <name type="scientific">Chitinophaga pinensis (strain ATCC 43595 / DSM 2588 / LMG 13176 / NBRC 15968 / NCIMB 11800 / UQM 2034)</name>
    <dbReference type="NCBI Taxonomy" id="485918"/>
    <lineage>
        <taxon>Bacteria</taxon>
        <taxon>Pseudomonadati</taxon>
        <taxon>Bacteroidota</taxon>
        <taxon>Chitinophagia</taxon>
        <taxon>Chitinophagales</taxon>
        <taxon>Chitinophagaceae</taxon>
        <taxon>Chitinophaga</taxon>
    </lineage>
</organism>
<dbReference type="PANTHER" id="PTHR43798:SF5">
    <property type="entry name" value="MONOACYLGLYCEROL LIPASE ABHD6"/>
    <property type="match status" value="1"/>
</dbReference>
<gene>
    <name evidence="2" type="ordered locus">Cpin_6938</name>
</gene>
<dbReference type="SUPFAM" id="SSF53474">
    <property type="entry name" value="alpha/beta-Hydrolases"/>
    <property type="match status" value="1"/>
</dbReference>
<dbReference type="KEGG" id="cpi:Cpin_6938"/>
<proteinExistence type="predicted"/>
<evidence type="ECO:0000313" key="3">
    <source>
        <dbReference type="Proteomes" id="UP000002215"/>
    </source>
</evidence>